<dbReference type="InterPro" id="IPR009057">
    <property type="entry name" value="Homeodomain-like_sf"/>
</dbReference>
<protein>
    <submittedName>
        <fullName evidence="4">TetR family transcriptional regulator</fullName>
    </submittedName>
</protein>
<comment type="caution">
    <text evidence="4">The sequence shown here is derived from an EMBL/GenBank/DDBJ whole genome shotgun (WGS) entry which is preliminary data.</text>
</comment>
<keyword evidence="1 2" id="KW-0238">DNA-binding</keyword>
<dbReference type="Gene3D" id="1.10.357.10">
    <property type="entry name" value="Tetracycline Repressor, domain 2"/>
    <property type="match status" value="1"/>
</dbReference>
<evidence type="ECO:0000256" key="1">
    <source>
        <dbReference type="ARBA" id="ARBA00023125"/>
    </source>
</evidence>
<dbReference type="OrthoDB" id="9785164at2"/>
<dbReference type="InterPro" id="IPR050624">
    <property type="entry name" value="HTH-type_Tx_Regulator"/>
</dbReference>
<dbReference type="GO" id="GO:0003677">
    <property type="term" value="F:DNA binding"/>
    <property type="evidence" value="ECO:0007669"/>
    <property type="project" value="UniProtKB-UniRule"/>
</dbReference>
<dbReference type="RefSeq" id="WP_100706338.1">
    <property type="nucleotide sequence ID" value="NZ_NPDL01000001.1"/>
</dbReference>
<sequence length="215" mass="24773">MKKEFRAPVQSRSKERVELILNIAKKLIGERGIDSVSMREIANLAEVQIGSLYQYFGGKEAVLLAIMRQYYDLLYEQTKSILEPVRNIKELEIAAEKAMGQYVELFRNETALSNLWAGAQAMPDLIAEDNKDSFRNADLIVKTIMRCLPGLKENDVKPFALYFSHTLGTIVRFSMEIDKKYANFVINECKNILKLRLKSFQELSLKKEKQKSRKV</sequence>
<organism evidence="4 5">
    <name type="scientific">Leptospira hartskeerlii</name>
    <dbReference type="NCBI Taxonomy" id="2023177"/>
    <lineage>
        <taxon>Bacteria</taxon>
        <taxon>Pseudomonadati</taxon>
        <taxon>Spirochaetota</taxon>
        <taxon>Spirochaetia</taxon>
        <taxon>Leptospirales</taxon>
        <taxon>Leptospiraceae</taxon>
        <taxon>Leptospira</taxon>
    </lineage>
</organism>
<dbReference type="SUPFAM" id="SSF46689">
    <property type="entry name" value="Homeodomain-like"/>
    <property type="match status" value="1"/>
</dbReference>
<dbReference type="PANTHER" id="PTHR43479:SF22">
    <property type="entry name" value="TRANSCRIPTIONAL REGULATOR, TETR FAMILY"/>
    <property type="match status" value="1"/>
</dbReference>
<feature type="DNA-binding region" description="H-T-H motif" evidence="2">
    <location>
        <begin position="37"/>
        <end position="56"/>
    </location>
</feature>
<evidence type="ECO:0000256" key="2">
    <source>
        <dbReference type="PROSITE-ProRule" id="PRU00335"/>
    </source>
</evidence>
<name>A0A2M9XDB5_9LEPT</name>
<dbReference type="Pfam" id="PF00440">
    <property type="entry name" value="TetR_N"/>
    <property type="match status" value="1"/>
</dbReference>
<proteinExistence type="predicted"/>
<dbReference type="PROSITE" id="PS01081">
    <property type="entry name" value="HTH_TETR_1"/>
    <property type="match status" value="1"/>
</dbReference>
<dbReference type="Proteomes" id="UP000232196">
    <property type="component" value="Unassembled WGS sequence"/>
</dbReference>
<dbReference type="PRINTS" id="PR00455">
    <property type="entry name" value="HTHTETR"/>
</dbReference>
<dbReference type="InterPro" id="IPR023772">
    <property type="entry name" value="DNA-bd_HTH_TetR-type_CS"/>
</dbReference>
<accession>A0A2M9XDB5</accession>
<dbReference type="InterPro" id="IPR001647">
    <property type="entry name" value="HTH_TetR"/>
</dbReference>
<dbReference type="PROSITE" id="PS50977">
    <property type="entry name" value="HTH_TETR_2"/>
    <property type="match status" value="1"/>
</dbReference>
<keyword evidence="5" id="KW-1185">Reference proteome</keyword>
<dbReference type="AlphaFoldDB" id="A0A2M9XDB5"/>
<evidence type="ECO:0000259" key="3">
    <source>
        <dbReference type="PROSITE" id="PS50977"/>
    </source>
</evidence>
<dbReference type="Pfam" id="PF17928">
    <property type="entry name" value="TetR_C_22"/>
    <property type="match status" value="1"/>
</dbReference>
<dbReference type="EMBL" id="NPDN01000004">
    <property type="protein sequence ID" value="PJZ25695.1"/>
    <property type="molecule type" value="Genomic_DNA"/>
</dbReference>
<dbReference type="InterPro" id="IPR041674">
    <property type="entry name" value="TetR_C_22"/>
</dbReference>
<reference evidence="4 5" key="1">
    <citation type="submission" date="2017-07" db="EMBL/GenBank/DDBJ databases">
        <title>Leptospira spp. isolated from tropical soils.</title>
        <authorList>
            <person name="Thibeaux R."/>
            <person name="Iraola G."/>
            <person name="Ferres I."/>
            <person name="Bierque E."/>
            <person name="Girault D."/>
            <person name="Soupe-Gilbert M.-E."/>
            <person name="Picardeau M."/>
            <person name="Goarant C."/>
        </authorList>
    </citation>
    <scope>NUCLEOTIDE SEQUENCE [LARGE SCALE GENOMIC DNA]</scope>
    <source>
        <strain evidence="4 5">MCA1-C-A1</strain>
    </source>
</reference>
<gene>
    <name evidence="4" type="ORF">CH357_08565</name>
</gene>
<evidence type="ECO:0000313" key="5">
    <source>
        <dbReference type="Proteomes" id="UP000232196"/>
    </source>
</evidence>
<evidence type="ECO:0000313" key="4">
    <source>
        <dbReference type="EMBL" id="PJZ25695.1"/>
    </source>
</evidence>
<dbReference type="PANTHER" id="PTHR43479">
    <property type="entry name" value="ACREF/ENVCD OPERON REPRESSOR-RELATED"/>
    <property type="match status" value="1"/>
</dbReference>
<feature type="domain" description="HTH tetR-type" evidence="3">
    <location>
        <begin position="14"/>
        <end position="74"/>
    </location>
</feature>